<dbReference type="RefSeq" id="WP_094452018.1">
    <property type="nucleotide sequence ID" value="NZ_NMVJ01000001.1"/>
</dbReference>
<feature type="region of interest" description="Disordered" evidence="1">
    <location>
        <begin position="38"/>
        <end position="75"/>
    </location>
</feature>
<dbReference type="AlphaFoldDB" id="A0A255ERB2"/>
<dbReference type="Proteomes" id="UP000216300">
    <property type="component" value="Unassembled WGS sequence"/>
</dbReference>
<protein>
    <recommendedName>
        <fullName evidence="4">Extracellular solute-binding protein</fullName>
    </recommendedName>
</protein>
<dbReference type="EMBL" id="NMVJ01000001">
    <property type="protein sequence ID" value="OYN91992.1"/>
    <property type="molecule type" value="Genomic_DNA"/>
</dbReference>
<evidence type="ECO:0008006" key="4">
    <source>
        <dbReference type="Google" id="ProtNLM"/>
    </source>
</evidence>
<organism evidence="2 3">
    <name type="scientific">Parenemella sanctibonifatiensis</name>
    <dbReference type="NCBI Taxonomy" id="2016505"/>
    <lineage>
        <taxon>Bacteria</taxon>
        <taxon>Bacillati</taxon>
        <taxon>Actinomycetota</taxon>
        <taxon>Actinomycetes</taxon>
        <taxon>Propionibacteriales</taxon>
        <taxon>Propionibacteriaceae</taxon>
        <taxon>Parenemella</taxon>
    </lineage>
</organism>
<dbReference type="PROSITE" id="PS51318">
    <property type="entry name" value="TAT"/>
    <property type="match status" value="1"/>
</dbReference>
<reference evidence="2 3" key="1">
    <citation type="submission" date="2017-07" db="EMBL/GenBank/DDBJ databases">
        <title>Draft whole genome sequences of clinical Proprionibacteriaceae strains.</title>
        <authorList>
            <person name="Bernier A.-M."/>
            <person name="Bernard K."/>
            <person name="Domingo M.-C."/>
        </authorList>
    </citation>
    <scope>NUCLEOTIDE SEQUENCE [LARGE SCALE GENOMIC DNA]</scope>
    <source>
        <strain evidence="2 3">NML 150081</strain>
    </source>
</reference>
<name>A0A255ERB2_9ACTN</name>
<evidence type="ECO:0000313" key="3">
    <source>
        <dbReference type="Proteomes" id="UP000216300"/>
    </source>
</evidence>
<feature type="compositionally biased region" description="Gly residues" evidence="1">
    <location>
        <begin position="38"/>
        <end position="47"/>
    </location>
</feature>
<dbReference type="OrthoDB" id="5166384at2"/>
<dbReference type="SUPFAM" id="SSF53850">
    <property type="entry name" value="Periplasmic binding protein-like II"/>
    <property type="match status" value="1"/>
</dbReference>
<dbReference type="Gene3D" id="3.40.190.10">
    <property type="entry name" value="Periplasmic binding protein-like II"/>
    <property type="match status" value="1"/>
</dbReference>
<evidence type="ECO:0000256" key="1">
    <source>
        <dbReference type="SAM" id="MobiDB-lite"/>
    </source>
</evidence>
<keyword evidence="3" id="KW-1185">Reference proteome</keyword>
<dbReference type="InterPro" id="IPR006311">
    <property type="entry name" value="TAT_signal"/>
</dbReference>
<sequence>MGITSSISRRQILGGAAGLGLAATGVAACSTDADPGAGGGNAGGGGAQSTDDSLPTYTPYGNVEPDLPGDPEQGVPAAYYHFPEITDMPGIPLPQTEPFSYLAEGSVAQTPRPGNRWYEQFATDMGNQFEIIIGGYAEYRDKFAVTLAGNDLPDLMMIMPVPQMESMMESKFHDLTPYLSGDNVQEYPSLAALPSAVWKVSSLNGRLWGVTRPTVAISSQINVWSDDMESIGLAADPEPANGEELLDMFKEMTGGGKFALGADPVITLLNPALQMCGAPNGWTVSDDGTFTHAYETEAYSQALEVSAEMFAAGILHPDSISNPDGKSGWYREGVTRAFYQGFSAWGYTTVNHKGRRQSYIRLPKWDGGGAAPHYRAGGGYPEFTAISKAVSEDRVRELLQIFNYIAAPFGTRQYLTGEYGVEGVHYDLDGTDPVIRSEPRTADMIGGLGYAGRTSLFDIYIPGYDDVATRMHEYVSEFLPTAIPDASLGLFSEAWTSERAKFTSRIKDLHTSIIRGLESPDAWASFVSKEWTPAVGDPSREQFQEAAAAQA</sequence>
<accession>A0A255ERB2</accession>
<comment type="caution">
    <text evidence="2">The sequence shown here is derived from an EMBL/GenBank/DDBJ whole genome shotgun (WGS) entry which is preliminary data.</text>
</comment>
<proteinExistence type="predicted"/>
<evidence type="ECO:0000313" key="2">
    <source>
        <dbReference type="EMBL" id="OYN91992.1"/>
    </source>
</evidence>
<gene>
    <name evidence="2" type="ORF">CGZ91_00195</name>
</gene>